<dbReference type="Pfam" id="PF13561">
    <property type="entry name" value="adh_short_C2"/>
    <property type="match status" value="1"/>
</dbReference>
<dbReference type="PROSITE" id="PS00061">
    <property type="entry name" value="ADH_SHORT"/>
    <property type="match status" value="1"/>
</dbReference>
<dbReference type="OrthoDB" id="9803333at2"/>
<dbReference type="EMBL" id="BJYX01000002">
    <property type="protein sequence ID" value="GEO28777.1"/>
    <property type="molecule type" value="Genomic_DNA"/>
</dbReference>
<name>A0A512CX57_9MICO</name>
<accession>A0A512CX57</accession>
<dbReference type="InterPro" id="IPR002347">
    <property type="entry name" value="SDR_fam"/>
</dbReference>
<protein>
    <submittedName>
        <fullName evidence="3">Short-chain dehydrogenase</fullName>
    </submittedName>
</protein>
<dbReference type="SUPFAM" id="SSF51735">
    <property type="entry name" value="NAD(P)-binding Rossmann-fold domains"/>
    <property type="match status" value="1"/>
</dbReference>
<dbReference type="AlphaFoldDB" id="A0A512CX57"/>
<comment type="similarity">
    <text evidence="1">Belongs to the short-chain dehydrogenases/reductases (SDR) family.</text>
</comment>
<evidence type="ECO:0000256" key="1">
    <source>
        <dbReference type="ARBA" id="ARBA00006484"/>
    </source>
</evidence>
<reference evidence="3 4" key="1">
    <citation type="submission" date="2019-07" db="EMBL/GenBank/DDBJ databases">
        <title>Whole genome shotgun sequence of Terrabacter aerolatus NBRC 106305.</title>
        <authorList>
            <person name="Hosoyama A."/>
            <person name="Uohara A."/>
            <person name="Ohji S."/>
            <person name="Ichikawa N."/>
        </authorList>
    </citation>
    <scope>NUCLEOTIDE SEQUENCE [LARGE SCALE GENOMIC DNA]</scope>
    <source>
        <strain evidence="3 4">NBRC 106305</strain>
    </source>
</reference>
<dbReference type="PANTHER" id="PTHR48107:SF7">
    <property type="entry name" value="RE15974P"/>
    <property type="match status" value="1"/>
</dbReference>
<evidence type="ECO:0000313" key="3">
    <source>
        <dbReference type="EMBL" id="GEO28777.1"/>
    </source>
</evidence>
<evidence type="ECO:0000256" key="2">
    <source>
        <dbReference type="ARBA" id="ARBA00023002"/>
    </source>
</evidence>
<dbReference type="InterPro" id="IPR020904">
    <property type="entry name" value="Sc_DH/Rdtase_CS"/>
</dbReference>
<dbReference type="Proteomes" id="UP000321534">
    <property type="component" value="Unassembled WGS sequence"/>
</dbReference>
<keyword evidence="2" id="KW-0560">Oxidoreductase</keyword>
<dbReference type="PRINTS" id="PR00081">
    <property type="entry name" value="GDHRDH"/>
</dbReference>
<dbReference type="PANTHER" id="PTHR48107">
    <property type="entry name" value="NADPH-DEPENDENT ALDEHYDE REDUCTASE-LIKE PROTEIN, CHLOROPLASTIC-RELATED"/>
    <property type="match status" value="1"/>
</dbReference>
<proteinExistence type="inferred from homology"/>
<comment type="caution">
    <text evidence="3">The sequence shown here is derived from an EMBL/GenBank/DDBJ whole genome shotgun (WGS) entry which is preliminary data.</text>
</comment>
<evidence type="ECO:0000313" key="4">
    <source>
        <dbReference type="Proteomes" id="UP000321534"/>
    </source>
</evidence>
<organism evidence="3 4">
    <name type="scientific">Terrabacter aerolatus</name>
    <dbReference type="NCBI Taxonomy" id="422442"/>
    <lineage>
        <taxon>Bacteria</taxon>
        <taxon>Bacillati</taxon>
        <taxon>Actinomycetota</taxon>
        <taxon>Actinomycetes</taxon>
        <taxon>Micrococcales</taxon>
        <taxon>Intrasporangiaceae</taxon>
        <taxon>Terrabacter</taxon>
    </lineage>
</organism>
<dbReference type="RefSeq" id="WP_147063233.1">
    <property type="nucleotide sequence ID" value="NZ_BAAARO010000021.1"/>
</dbReference>
<sequence length="265" mass="27875">MSFTSPARPAPPRVAIVTGVGRRRSIGAELALGLAADGWDLALGHWQPYDERLGYERGADDPSAVAQECRELGGRVELLPGDLADPVTPEALVAAATERLGPVTGLVMSHCESVDSGILSTSLESWDRHYAVNARATWLLLRALAERLPVQPPGSPAAARVVALTSDHTTHNLPYGSSKGALDRIVIAAAGELADRGVRANVINPGPVATGWMDDRIRALGVAETPAGRLGTARDTADLVRFLFSDAGAWINGQLLHSNGGFRTG</sequence>
<keyword evidence="4" id="KW-1185">Reference proteome</keyword>
<dbReference type="Gene3D" id="3.40.50.720">
    <property type="entry name" value="NAD(P)-binding Rossmann-like Domain"/>
    <property type="match status" value="1"/>
</dbReference>
<dbReference type="InterPro" id="IPR036291">
    <property type="entry name" value="NAD(P)-bd_dom_sf"/>
</dbReference>
<dbReference type="GO" id="GO:0016614">
    <property type="term" value="F:oxidoreductase activity, acting on CH-OH group of donors"/>
    <property type="evidence" value="ECO:0007669"/>
    <property type="project" value="UniProtKB-ARBA"/>
</dbReference>
<gene>
    <name evidence="3" type="ORF">TAE01_05870</name>
</gene>